<dbReference type="PANTHER" id="PTHR43767:SF1">
    <property type="entry name" value="NONRIBOSOMAL PEPTIDE SYNTHASE PES1 (EUROFUNG)-RELATED"/>
    <property type="match status" value="1"/>
</dbReference>
<protein>
    <submittedName>
        <fullName evidence="3">AMP-binding enzyme family protein</fullName>
    </submittedName>
</protein>
<dbReference type="Pfam" id="PF13193">
    <property type="entry name" value="AMP-binding_C"/>
    <property type="match status" value="1"/>
</dbReference>
<dbReference type="SUPFAM" id="SSF56801">
    <property type="entry name" value="Acetyl-CoA synthetase-like"/>
    <property type="match status" value="1"/>
</dbReference>
<reference evidence="3 4" key="1">
    <citation type="submission" date="2017-07" db="EMBL/GenBank/DDBJ databases">
        <title>Phylogenetic study on the rhizospheric bacterium Ochrobactrum sp. A44.</title>
        <authorList>
            <person name="Krzyzanowska D.M."/>
            <person name="Ossowicki A."/>
            <person name="Rajewska M."/>
            <person name="Maciag T."/>
            <person name="Kaczynski Z."/>
            <person name="Czerwicka M."/>
            <person name="Jafra S."/>
        </authorList>
    </citation>
    <scope>NUCLEOTIDE SEQUENCE [LARGE SCALE GENOMIC DNA]</scope>
    <source>
        <strain evidence="3 4">PR17</strain>
    </source>
</reference>
<accession>A0A256FMT3</accession>
<dbReference type="OrthoDB" id="7315605at2"/>
<dbReference type="InterPro" id="IPR042099">
    <property type="entry name" value="ANL_N_sf"/>
</dbReference>
<organism evidence="3 4">
    <name type="scientific">Brucella rhizosphaerae</name>
    <dbReference type="NCBI Taxonomy" id="571254"/>
    <lineage>
        <taxon>Bacteria</taxon>
        <taxon>Pseudomonadati</taxon>
        <taxon>Pseudomonadota</taxon>
        <taxon>Alphaproteobacteria</taxon>
        <taxon>Hyphomicrobiales</taxon>
        <taxon>Brucellaceae</taxon>
        <taxon>Brucella/Ochrobactrum group</taxon>
        <taxon>Brucella</taxon>
    </lineage>
</organism>
<dbReference type="PROSITE" id="PS00455">
    <property type="entry name" value="AMP_BINDING"/>
    <property type="match status" value="1"/>
</dbReference>
<feature type="domain" description="AMP-dependent synthetase/ligase" evidence="1">
    <location>
        <begin position="13"/>
        <end position="357"/>
    </location>
</feature>
<name>A0A256FMT3_9HYPH</name>
<dbReference type="InterPro" id="IPR045851">
    <property type="entry name" value="AMP-bd_C_sf"/>
</dbReference>
<dbReference type="InterPro" id="IPR020845">
    <property type="entry name" value="AMP-binding_CS"/>
</dbReference>
<proteinExistence type="predicted"/>
<feature type="domain" description="AMP-binding enzyme C-terminal" evidence="2">
    <location>
        <begin position="407"/>
        <end position="480"/>
    </location>
</feature>
<evidence type="ECO:0000313" key="3">
    <source>
        <dbReference type="EMBL" id="OYR16165.1"/>
    </source>
</evidence>
<dbReference type="Gene3D" id="3.30.300.30">
    <property type="match status" value="1"/>
</dbReference>
<evidence type="ECO:0000259" key="1">
    <source>
        <dbReference type="Pfam" id="PF00501"/>
    </source>
</evidence>
<gene>
    <name evidence="3" type="ORF">CEV32_4394</name>
</gene>
<dbReference type="GO" id="GO:0016878">
    <property type="term" value="F:acid-thiol ligase activity"/>
    <property type="evidence" value="ECO:0007669"/>
    <property type="project" value="UniProtKB-ARBA"/>
</dbReference>
<comment type="caution">
    <text evidence="3">The sequence shown here is derived from an EMBL/GenBank/DDBJ whole genome shotgun (WGS) entry which is preliminary data.</text>
</comment>
<dbReference type="Proteomes" id="UP000216345">
    <property type="component" value="Unassembled WGS sequence"/>
</dbReference>
<dbReference type="Gene3D" id="3.40.50.12780">
    <property type="entry name" value="N-terminal domain of ligase-like"/>
    <property type="match status" value="1"/>
</dbReference>
<dbReference type="InterPro" id="IPR000873">
    <property type="entry name" value="AMP-dep_synth/lig_dom"/>
</dbReference>
<dbReference type="InterPro" id="IPR050237">
    <property type="entry name" value="ATP-dep_AMP-bd_enzyme"/>
</dbReference>
<evidence type="ECO:0000259" key="2">
    <source>
        <dbReference type="Pfam" id="PF13193"/>
    </source>
</evidence>
<dbReference type="InterPro" id="IPR025110">
    <property type="entry name" value="AMP-bd_C"/>
</dbReference>
<dbReference type="EMBL" id="NNRK01000023">
    <property type="protein sequence ID" value="OYR16165.1"/>
    <property type="molecule type" value="Genomic_DNA"/>
</dbReference>
<dbReference type="RefSeq" id="WP_094575529.1">
    <property type="nucleotide sequence ID" value="NZ_JBHEEL010000002.1"/>
</dbReference>
<dbReference type="eggNOG" id="COG0318">
    <property type="taxonomic scope" value="Bacteria"/>
</dbReference>
<dbReference type="Pfam" id="PF00501">
    <property type="entry name" value="AMP-binding"/>
    <property type="match status" value="1"/>
</dbReference>
<dbReference type="PANTHER" id="PTHR43767">
    <property type="entry name" value="LONG-CHAIN-FATTY-ACID--COA LIGASE"/>
    <property type="match status" value="1"/>
</dbReference>
<evidence type="ECO:0000313" key="4">
    <source>
        <dbReference type="Proteomes" id="UP000216345"/>
    </source>
</evidence>
<sequence>MPTSHTFIDLLLEKAANTPDKLFARHPTGDISFARLENASAIHAQKLRENGIGPKDRVAVMMRNSPAALAVIYAVTRSGATWIPVNTALKGAGLEYIISHSQPALIVADNEYCSVIADCGAAQLPAIIEIDSPAMPAYEASVQFEAVLPTADDIAAIMYTSGTTGPAKGVLVTHRMLRLAAEAVAVCSDAKDDDDFYMWEPFFHIGGAQVLLLPLVRNVTLTISDRFSASRFWDELRQAGSTHIHHLGGIIQILLKQPPSEKDHDHNVRIAWGGGCATEVWRAFEERFGIQIRECYGMTEASSLTTFNDSGIVGSVGRPVPWFTVKLVDEHGAVVTEGKGEIVVTTSIEGAIFPGYYRNPEATSKALRADGFFTGDLGSWGEDSNLFFHGRMTDSVRCKGENVSAWEVEHVAADHPDVEDCAMIGVAAEIGEQDIKLFVQPKIGSAPKAGALNDWLKSRLAHYQLPRYIAFVDTFERTPSQRIMKHKLPKSHDDCWDRLNQE</sequence>
<dbReference type="AlphaFoldDB" id="A0A256FMT3"/>
<keyword evidence="4" id="KW-1185">Reference proteome</keyword>